<sequence>MSITNVVGGFTNANVVIDSTQWIYCQFIYLLFIVLSWLASPYIISRFREKYCMFASAAIFFVISFIRVLAPRFMLIPIILFAIGTTILWASAGSYMFMLHNPTKEIPFTGTSFGTFLGLFGFYRLFMVLNSRDTMISSIVIFIIISAILIFLLIEPAKEFEKEHYDVRDIVGSLRAPLLFLTSNRDFLTIIPVMLYLGFSNGYVDLIVYAGEYTFFVYSLIFSCSAFGFGVLSDKIPKFRLLLFIIMASALTSILVIIAYFTNGSVQTGFYYVISITIAFINGGLYSLLYTTVNTMTVIFKTLSASSNGASIFFLITLLIVSLLSLLYLYKFNQNYNNTNNNNIFDEIFKRNTYSNNNNNNTYNNYNNYNNYKIDNNNENDDNNDNNNNNNQNNDINGINNIDDNNDKNNNGNDDFSQINV</sequence>
<dbReference type="KEGG" id="dpp:DICPUDRAFT_79293"/>
<proteinExistence type="predicted"/>
<evidence type="ECO:0000313" key="4">
    <source>
        <dbReference type="Proteomes" id="UP000001064"/>
    </source>
</evidence>
<protein>
    <submittedName>
        <fullName evidence="3">Uncharacterized protein</fullName>
    </submittedName>
</protein>
<dbReference type="VEuPathDB" id="AmoebaDB:DICPUDRAFT_79293"/>
<feature type="transmembrane region" description="Helical" evidence="2">
    <location>
        <begin position="135"/>
        <end position="154"/>
    </location>
</feature>
<feature type="transmembrane region" description="Helical" evidence="2">
    <location>
        <begin position="269"/>
        <end position="289"/>
    </location>
</feature>
<feature type="region of interest" description="Disordered" evidence="1">
    <location>
        <begin position="359"/>
        <end position="421"/>
    </location>
</feature>
<feature type="transmembrane region" description="Helical" evidence="2">
    <location>
        <begin position="215"/>
        <end position="232"/>
    </location>
</feature>
<dbReference type="Proteomes" id="UP000001064">
    <property type="component" value="Unassembled WGS sequence"/>
</dbReference>
<organism evidence="3 4">
    <name type="scientific">Dictyostelium purpureum</name>
    <name type="common">Slime mold</name>
    <dbReference type="NCBI Taxonomy" id="5786"/>
    <lineage>
        <taxon>Eukaryota</taxon>
        <taxon>Amoebozoa</taxon>
        <taxon>Evosea</taxon>
        <taxon>Eumycetozoa</taxon>
        <taxon>Dictyostelia</taxon>
        <taxon>Dictyosteliales</taxon>
        <taxon>Dictyosteliaceae</taxon>
        <taxon>Dictyostelium</taxon>
    </lineage>
</organism>
<dbReference type="SUPFAM" id="SSF103473">
    <property type="entry name" value="MFS general substrate transporter"/>
    <property type="match status" value="1"/>
</dbReference>
<dbReference type="EMBL" id="GL871076">
    <property type="protein sequence ID" value="EGC34968.1"/>
    <property type="molecule type" value="Genomic_DNA"/>
</dbReference>
<evidence type="ECO:0000313" key="3">
    <source>
        <dbReference type="EMBL" id="EGC34968.1"/>
    </source>
</evidence>
<accession>F0ZM56</accession>
<gene>
    <name evidence="3" type="ORF">DICPUDRAFT_79293</name>
</gene>
<feature type="transmembrane region" description="Helical" evidence="2">
    <location>
        <begin position="241"/>
        <end position="263"/>
    </location>
</feature>
<dbReference type="PANTHER" id="PTHR42264">
    <property type="entry name" value="EPHRIN_REC_LIKE DOMAIN-CONTAINING PROTEIN"/>
    <property type="match status" value="1"/>
</dbReference>
<dbReference type="InterPro" id="IPR036259">
    <property type="entry name" value="MFS_trans_sf"/>
</dbReference>
<feature type="transmembrane region" description="Helical" evidence="2">
    <location>
        <begin position="310"/>
        <end position="330"/>
    </location>
</feature>
<feature type="transmembrane region" description="Helical" evidence="2">
    <location>
        <begin position="76"/>
        <end position="98"/>
    </location>
</feature>
<keyword evidence="2" id="KW-1133">Transmembrane helix</keyword>
<dbReference type="AlphaFoldDB" id="F0ZM56"/>
<dbReference type="GeneID" id="10501911"/>
<keyword evidence="4" id="KW-1185">Reference proteome</keyword>
<feature type="compositionally biased region" description="Low complexity" evidence="1">
    <location>
        <begin position="385"/>
        <end position="415"/>
    </location>
</feature>
<evidence type="ECO:0000256" key="2">
    <source>
        <dbReference type="SAM" id="Phobius"/>
    </source>
</evidence>
<evidence type="ECO:0000256" key="1">
    <source>
        <dbReference type="SAM" id="MobiDB-lite"/>
    </source>
</evidence>
<name>F0ZM56_DICPU</name>
<keyword evidence="2" id="KW-0812">Transmembrane</keyword>
<feature type="transmembrane region" description="Helical" evidence="2">
    <location>
        <begin position="187"/>
        <end position="209"/>
    </location>
</feature>
<keyword evidence="2" id="KW-0472">Membrane</keyword>
<reference evidence="4" key="1">
    <citation type="journal article" date="2011" name="Genome Biol.">
        <title>Comparative genomics of the social amoebae Dictyostelium discoideum and Dictyostelium purpureum.</title>
        <authorList>
            <consortium name="US DOE Joint Genome Institute (JGI-PGF)"/>
            <person name="Sucgang R."/>
            <person name="Kuo A."/>
            <person name="Tian X."/>
            <person name="Salerno W."/>
            <person name="Parikh A."/>
            <person name="Feasley C.L."/>
            <person name="Dalin E."/>
            <person name="Tu H."/>
            <person name="Huang E."/>
            <person name="Barry K."/>
            <person name="Lindquist E."/>
            <person name="Shapiro H."/>
            <person name="Bruce D."/>
            <person name="Schmutz J."/>
            <person name="Salamov A."/>
            <person name="Fey P."/>
            <person name="Gaudet P."/>
            <person name="Anjard C."/>
            <person name="Babu M.M."/>
            <person name="Basu S."/>
            <person name="Bushmanova Y."/>
            <person name="van der Wel H."/>
            <person name="Katoh-Kurasawa M."/>
            <person name="Dinh C."/>
            <person name="Coutinho P.M."/>
            <person name="Saito T."/>
            <person name="Elias M."/>
            <person name="Schaap P."/>
            <person name="Kay R.R."/>
            <person name="Henrissat B."/>
            <person name="Eichinger L."/>
            <person name="Rivero F."/>
            <person name="Putnam N.H."/>
            <person name="West C.M."/>
            <person name="Loomis W.F."/>
            <person name="Chisholm R.L."/>
            <person name="Shaulsky G."/>
            <person name="Strassmann J.E."/>
            <person name="Queller D.C."/>
            <person name="Kuspa A."/>
            <person name="Grigoriev I.V."/>
        </authorList>
    </citation>
    <scope>NUCLEOTIDE SEQUENCE [LARGE SCALE GENOMIC DNA]</scope>
    <source>
        <strain evidence="4">QSDP1</strain>
    </source>
</reference>
<feature type="transmembrane region" description="Helical" evidence="2">
    <location>
        <begin position="110"/>
        <end position="129"/>
    </location>
</feature>
<dbReference type="RefSeq" id="XP_003288493.1">
    <property type="nucleotide sequence ID" value="XM_003288445.1"/>
</dbReference>
<dbReference type="InParanoid" id="F0ZM56"/>
<feature type="compositionally biased region" description="Low complexity" evidence="1">
    <location>
        <begin position="359"/>
        <end position="377"/>
    </location>
</feature>
<feature type="transmembrane region" description="Helical" evidence="2">
    <location>
        <begin position="21"/>
        <end position="39"/>
    </location>
</feature>